<dbReference type="InterPro" id="IPR030678">
    <property type="entry name" value="Peptide/Ni-bd"/>
</dbReference>
<dbReference type="Pfam" id="PF00496">
    <property type="entry name" value="SBP_bac_5"/>
    <property type="match status" value="1"/>
</dbReference>
<dbReference type="PIRSF" id="PIRSF002741">
    <property type="entry name" value="MppA"/>
    <property type="match status" value="1"/>
</dbReference>
<gene>
    <name evidence="2" type="ORF">K8F61_17755</name>
</gene>
<organism evidence="2 3">
    <name type="scientific">Microbacterium resistens</name>
    <dbReference type="NCBI Taxonomy" id="156977"/>
    <lineage>
        <taxon>Bacteria</taxon>
        <taxon>Bacillati</taxon>
        <taxon>Actinomycetota</taxon>
        <taxon>Actinomycetes</taxon>
        <taxon>Micrococcales</taxon>
        <taxon>Microbacteriaceae</taxon>
        <taxon>Microbacterium</taxon>
    </lineage>
</organism>
<name>A0ABY3RQT3_9MICO</name>
<dbReference type="InterPro" id="IPR000914">
    <property type="entry name" value="SBP_5_dom"/>
</dbReference>
<dbReference type="InterPro" id="IPR039424">
    <property type="entry name" value="SBP_5"/>
</dbReference>
<dbReference type="RefSeq" id="WP_231820131.1">
    <property type="nucleotide sequence ID" value="NZ_CP082781.1"/>
</dbReference>
<dbReference type="Proteomes" id="UP001199642">
    <property type="component" value="Chromosome"/>
</dbReference>
<accession>A0ABY3RQT3</accession>
<dbReference type="Gene3D" id="3.40.190.10">
    <property type="entry name" value="Periplasmic binding protein-like II"/>
    <property type="match status" value="1"/>
</dbReference>
<proteinExistence type="predicted"/>
<keyword evidence="3" id="KW-1185">Reference proteome</keyword>
<reference evidence="2 3" key="1">
    <citation type="submission" date="2023-01" db="EMBL/GenBank/DDBJ databases">
        <title>Characterization of estradiol degrading bacteria Microbacterium sp. MZT7 and reveal degrading genes through genome analysis.</title>
        <authorList>
            <person name="Hao P."/>
            <person name="Gao Y."/>
        </authorList>
    </citation>
    <scope>NUCLEOTIDE SEQUENCE [LARGE SCALE GENOMIC DNA]</scope>
    <source>
        <strain evidence="2 3">MZT7</strain>
    </source>
</reference>
<dbReference type="SUPFAM" id="SSF53850">
    <property type="entry name" value="Periplasmic binding protein-like II"/>
    <property type="match status" value="1"/>
</dbReference>
<protein>
    <recommendedName>
        <fullName evidence="1">Solute-binding protein family 5 domain-containing protein</fullName>
    </recommendedName>
</protein>
<dbReference type="PANTHER" id="PTHR30290">
    <property type="entry name" value="PERIPLASMIC BINDING COMPONENT OF ABC TRANSPORTER"/>
    <property type="match status" value="1"/>
</dbReference>
<evidence type="ECO:0000313" key="2">
    <source>
        <dbReference type="EMBL" id="UGS26448.1"/>
    </source>
</evidence>
<evidence type="ECO:0000313" key="3">
    <source>
        <dbReference type="Proteomes" id="UP001199642"/>
    </source>
</evidence>
<evidence type="ECO:0000259" key="1">
    <source>
        <dbReference type="Pfam" id="PF00496"/>
    </source>
</evidence>
<dbReference type="Gene3D" id="3.90.76.10">
    <property type="entry name" value="Dipeptide-binding Protein, Domain 1"/>
    <property type="match status" value="1"/>
</dbReference>
<dbReference type="EMBL" id="CP082781">
    <property type="protein sequence ID" value="UGS26448.1"/>
    <property type="molecule type" value="Genomic_DNA"/>
</dbReference>
<sequence length="503" mass="56758">MTTDFIVVSPDDAVEFNDVYRNVTGSAGYIACNNLYSRLVLNEWSDIHPYPDLATHWECLDGARRWRFHLNQAARWHDGMPLTAHDVHYTHTHAIANGYTGGRMLKDVAEIEIVNDHTLDYHLKGPNSGFLVMLGNFVWTHILPAHLYEGTDWATNPHNLDPVGSGPFRFAEWIPGDRIVMEAVKDHWGPRPEIDRLILKIVPDRDECVRMLARGEAHYFPQDTLTKDRLPLLEGATAGIELMLDRGPGQALLDFNQAQDRWKDVRARRAIAQAVDRSEIDALGDPGISQAWGHYLLASTDWAFNAEAKAPAHDLAGAEELLDEVGMTRGADGRRGHLRLYYMDTFDGHRPLARIVADQLDRVGFDVTWSGLSSVDWANTITRDRDFDLIIIGGSMTPDPEIMSTKYSTGGDNNVGGHANPEVDAAFQRAREALTIPERGEHYRELQTVLARDVEYVPLFWYGTYFARSTDFFGWSDQVAYTVPWWHWGRIRPVATADRVAAG</sequence>
<dbReference type="Gene3D" id="3.10.105.10">
    <property type="entry name" value="Dipeptide-binding Protein, Domain 3"/>
    <property type="match status" value="1"/>
</dbReference>
<feature type="domain" description="Solute-binding protein family 5" evidence="1">
    <location>
        <begin position="49"/>
        <end position="412"/>
    </location>
</feature>